<comment type="caution">
    <text evidence="2">The sequence shown here is derived from an EMBL/GenBank/DDBJ whole genome shotgun (WGS) entry which is preliminary data.</text>
</comment>
<feature type="domain" description="Transposase putative helix-turn-helix" evidence="1">
    <location>
        <begin position="1"/>
        <end position="46"/>
    </location>
</feature>
<protein>
    <recommendedName>
        <fullName evidence="1">Transposase putative helix-turn-helix domain-containing protein</fullName>
    </recommendedName>
</protein>
<evidence type="ECO:0000313" key="2">
    <source>
        <dbReference type="EMBL" id="PHI11124.1"/>
    </source>
</evidence>
<proteinExistence type="predicted"/>
<evidence type="ECO:0000259" key="1">
    <source>
        <dbReference type="Pfam" id="PF12323"/>
    </source>
</evidence>
<name>A0A2C6C3X4_FUSNP</name>
<dbReference type="AlphaFoldDB" id="A0A2C6C3X4"/>
<gene>
    <name evidence="2" type="ORF">CBG56_10960</name>
</gene>
<organism evidence="2 3">
    <name type="scientific">Fusobacterium nucleatum subsp. polymorphum</name>
    <name type="common">Fusobacterium polymorphum</name>
    <dbReference type="NCBI Taxonomy" id="76857"/>
    <lineage>
        <taxon>Bacteria</taxon>
        <taxon>Fusobacteriati</taxon>
        <taxon>Fusobacteriota</taxon>
        <taxon>Fusobacteriia</taxon>
        <taxon>Fusobacteriales</taxon>
        <taxon>Fusobacteriaceae</taxon>
        <taxon>Fusobacterium</taxon>
    </lineage>
</organism>
<dbReference type="EMBL" id="NIRO01000019">
    <property type="protein sequence ID" value="PHI11124.1"/>
    <property type="molecule type" value="Genomic_DNA"/>
</dbReference>
<reference evidence="2 3" key="1">
    <citation type="submission" date="2017-06" db="EMBL/GenBank/DDBJ databases">
        <title>Draft genome sequence of Fusobacterium nucleatum subsp. polymorphum KCOM 1274 (=ChDC F309).</title>
        <authorList>
            <person name="Kook J.-K."/>
            <person name="Park S.-N."/>
            <person name="Lim Y.K."/>
            <person name="Roh H."/>
        </authorList>
    </citation>
    <scope>NUCLEOTIDE SEQUENCE [LARGE SCALE GENOMIC DNA]</scope>
    <source>
        <strain evidence="3">KCOM 1274 (ChDC F309)</strain>
    </source>
</reference>
<feature type="non-terminal residue" evidence="2">
    <location>
        <position position="55"/>
    </location>
</feature>
<dbReference type="Pfam" id="PF12323">
    <property type="entry name" value="HTH_OrfB_IS605"/>
    <property type="match status" value="1"/>
</dbReference>
<evidence type="ECO:0000313" key="3">
    <source>
        <dbReference type="Proteomes" id="UP000224507"/>
    </source>
</evidence>
<dbReference type="RefSeq" id="WP_147387747.1">
    <property type="nucleotide sequence ID" value="NZ_NIRO01000019.1"/>
</dbReference>
<dbReference type="Proteomes" id="UP000224507">
    <property type="component" value="Unassembled WGS sequence"/>
</dbReference>
<dbReference type="InterPro" id="IPR021027">
    <property type="entry name" value="Transposase_put_HTH"/>
</dbReference>
<accession>A0A2C6C3X4</accession>
<sequence>MYKALKIELKLTVAQKIQVNKTIGVERFIYNEYIKYNQEQYKLGNKFISANDFSK</sequence>